<accession>A0A9Q0KQ05</accession>
<evidence type="ECO:0000256" key="1">
    <source>
        <dbReference type="SAM" id="MobiDB-lite"/>
    </source>
</evidence>
<reference evidence="2" key="1">
    <citation type="journal article" date="2023" name="Plant J.">
        <title>The genome of the king protea, Protea cynaroides.</title>
        <authorList>
            <person name="Chang J."/>
            <person name="Duong T.A."/>
            <person name="Schoeman C."/>
            <person name="Ma X."/>
            <person name="Roodt D."/>
            <person name="Barker N."/>
            <person name="Li Z."/>
            <person name="Van de Peer Y."/>
            <person name="Mizrachi E."/>
        </authorList>
    </citation>
    <scope>NUCLEOTIDE SEQUENCE</scope>
    <source>
        <tissue evidence="2">Young leaves</tissue>
    </source>
</reference>
<gene>
    <name evidence="2" type="ORF">NE237_007750</name>
</gene>
<keyword evidence="3" id="KW-1185">Reference proteome</keyword>
<protein>
    <submittedName>
        <fullName evidence="2">Uncharacterized protein</fullName>
    </submittedName>
</protein>
<evidence type="ECO:0000313" key="2">
    <source>
        <dbReference type="EMBL" id="KAJ4974576.1"/>
    </source>
</evidence>
<sequence>MASTSCTSMWYKVKRDILRPALAPPGTAPQWNNTTKVPLPGANATNIVETSITQDRVANETTRNIPTIQTQHQRNHGKSSSSVDPDFDSPSLGIPILPPSSFNPTPLAIIHPSTLSEEEYYQTNDEGWYTEFKMSKPCCDTDVEVQDLNWLTEIFLGD</sequence>
<organism evidence="2 3">
    <name type="scientific">Protea cynaroides</name>
    <dbReference type="NCBI Taxonomy" id="273540"/>
    <lineage>
        <taxon>Eukaryota</taxon>
        <taxon>Viridiplantae</taxon>
        <taxon>Streptophyta</taxon>
        <taxon>Embryophyta</taxon>
        <taxon>Tracheophyta</taxon>
        <taxon>Spermatophyta</taxon>
        <taxon>Magnoliopsida</taxon>
        <taxon>Proteales</taxon>
        <taxon>Proteaceae</taxon>
        <taxon>Protea</taxon>
    </lineage>
</organism>
<dbReference type="AlphaFoldDB" id="A0A9Q0KQ05"/>
<feature type="compositionally biased region" description="Low complexity" evidence="1">
    <location>
        <begin position="79"/>
        <end position="90"/>
    </location>
</feature>
<feature type="compositionally biased region" description="Polar residues" evidence="1">
    <location>
        <begin position="59"/>
        <end position="72"/>
    </location>
</feature>
<dbReference type="EMBL" id="JAMYWD010000004">
    <property type="protein sequence ID" value="KAJ4974576.1"/>
    <property type="molecule type" value="Genomic_DNA"/>
</dbReference>
<name>A0A9Q0KQ05_9MAGN</name>
<comment type="caution">
    <text evidence="2">The sequence shown here is derived from an EMBL/GenBank/DDBJ whole genome shotgun (WGS) entry which is preliminary data.</text>
</comment>
<dbReference type="Proteomes" id="UP001141806">
    <property type="component" value="Unassembled WGS sequence"/>
</dbReference>
<feature type="region of interest" description="Disordered" evidence="1">
    <location>
        <begin position="59"/>
        <end position="90"/>
    </location>
</feature>
<proteinExistence type="predicted"/>
<evidence type="ECO:0000313" key="3">
    <source>
        <dbReference type="Proteomes" id="UP001141806"/>
    </source>
</evidence>